<dbReference type="Proteomes" id="UP000224974">
    <property type="component" value="Unassembled WGS sequence"/>
</dbReference>
<protein>
    <submittedName>
        <fullName evidence="10">ABC transporter permease</fullName>
    </submittedName>
    <submittedName>
        <fullName evidence="11">Nickel transport system permease protein nikC</fullName>
    </submittedName>
</protein>
<dbReference type="EMBL" id="CAADJA010000002">
    <property type="protein sequence ID" value="VFS46735.1"/>
    <property type="molecule type" value="Genomic_DNA"/>
</dbReference>
<evidence type="ECO:0000259" key="9">
    <source>
        <dbReference type="PROSITE" id="PS50928"/>
    </source>
</evidence>
<keyword evidence="6 8" id="KW-1133">Transmembrane helix</keyword>
<dbReference type="InterPro" id="IPR000515">
    <property type="entry name" value="MetI-like"/>
</dbReference>
<evidence type="ECO:0000256" key="2">
    <source>
        <dbReference type="ARBA" id="ARBA00022448"/>
    </source>
</evidence>
<dbReference type="AlphaFoldDB" id="A0A2C6DBW7"/>
<dbReference type="Gene3D" id="1.10.3720.10">
    <property type="entry name" value="MetI-like"/>
    <property type="match status" value="1"/>
</dbReference>
<dbReference type="OrthoDB" id="9783218at2"/>
<evidence type="ECO:0000313" key="10">
    <source>
        <dbReference type="EMBL" id="PHI28696.1"/>
    </source>
</evidence>
<comment type="subcellular location">
    <subcellularLocation>
        <location evidence="1">Cell inner membrane</location>
        <topology evidence="1">Multi-pass membrane protein</topology>
    </subcellularLocation>
    <subcellularLocation>
        <location evidence="8">Cell membrane</location>
        <topology evidence="8">Multi-pass membrane protein</topology>
    </subcellularLocation>
</comment>
<dbReference type="PROSITE" id="PS50928">
    <property type="entry name" value="ABC_TM1"/>
    <property type="match status" value="1"/>
</dbReference>
<dbReference type="Pfam" id="PF00528">
    <property type="entry name" value="BPD_transp_1"/>
    <property type="match status" value="1"/>
</dbReference>
<evidence type="ECO:0000256" key="1">
    <source>
        <dbReference type="ARBA" id="ARBA00004429"/>
    </source>
</evidence>
<feature type="domain" description="ABC transmembrane type-1" evidence="9">
    <location>
        <begin position="68"/>
        <end position="257"/>
    </location>
</feature>
<feature type="transmembrane region" description="Helical" evidence="8">
    <location>
        <begin position="72"/>
        <end position="93"/>
    </location>
</feature>
<dbReference type="GO" id="GO:0005886">
    <property type="term" value="C:plasma membrane"/>
    <property type="evidence" value="ECO:0007669"/>
    <property type="project" value="UniProtKB-SubCell"/>
</dbReference>
<feature type="transmembrane region" description="Helical" evidence="8">
    <location>
        <begin position="188"/>
        <end position="216"/>
    </location>
</feature>
<keyword evidence="7 8" id="KW-0472">Membrane</keyword>
<comment type="similarity">
    <text evidence="8">Belongs to the binding-protein-dependent transport system permease family.</text>
</comment>
<feature type="transmembrane region" description="Helical" evidence="8">
    <location>
        <begin position="236"/>
        <end position="257"/>
    </location>
</feature>
<evidence type="ECO:0000313" key="11">
    <source>
        <dbReference type="EMBL" id="VFS46735.1"/>
    </source>
</evidence>
<dbReference type="Proteomes" id="UP000373449">
    <property type="component" value="Unassembled WGS sequence"/>
</dbReference>
<proteinExistence type="inferred from homology"/>
<dbReference type="PANTHER" id="PTHR43386:SF23">
    <property type="entry name" value="ABC TRANSPORTER"/>
    <property type="match status" value="1"/>
</dbReference>
<keyword evidence="12" id="KW-1185">Reference proteome</keyword>
<dbReference type="EMBL" id="PDDX01000001">
    <property type="protein sequence ID" value="PHI28696.1"/>
    <property type="molecule type" value="Genomic_DNA"/>
</dbReference>
<name>A0A2C6DBW7_9GAMM</name>
<reference evidence="10" key="1">
    <citation type="submission" date="2017-09" db="EMBL/GenBank/DDBJ databases">
        <title>FDA dAtabase for Regulatory Grade micrObial Sequences (FDA-ARGOS): Supporting development and validation of Infectious Disease Dx tests.</title>
        <authorList>
            <person name="Minogue T."/>
            <person name="Wolcott M."/>
            <person name="Wasieloski L."/>
            <person name="Aguilar W."/>
            <person name="Moore D."/>
            <person name="Tallon L.J."/>
            <person name="Sadzewicz L."/>
            <person name="Ott S."/>
            <person name="Zhao X."/>
            <person name="Nagaraj S."/>
            <person name="Vavikolanu K."/>
            <person name="Aluvathingal J."/>
            <person name="Nadendla S."/>
            <person name="Sichtig H."/>
        </authorList>
    </citation>
    <scope>NUCLEOTIDE SEQUENCE</scope>
    <source>
        <strain evidence="10">FDAARGOS_387</strain>
    </source>
</reference>
<evidence type="ECO:0000313" key="13">
    <source>
        <dbReference type="Proteomes" id="UP000373449"/>
    </source>
</evidence>
<dbReference type="STRING" id="1111728.GCA_000427805_03465"/>
<dbReference type="InterPro" id="IPR035906">
    <property type="entry name" value="MetI-like_sf"/>
</dbReference>
<evidence type="ECO:0000256" key="7">
    <source>
        <dbReference type="ARBA" id="ARBA00023136"/>
    </source>
</evidence>
<dbReference type="RefSeq" id="WP_029095559.1">
    <property type="nucleotide sequence ID" value="NZ_CAADJA010000002.1"/>
</dbReference>
<evidence type="ECO:0000256" key="3">
    <source>
        <dbReference type="ARBA" id="ARBA00022475"/>
    </source>
</evidence>
<keyword evidence="5 8" id="KW-0812">Transmembrane</keyword>
<evidence type="ECO:0000313" key="12">
    <source>
        <dbReference type="Proteomes" id="UP000224974"/>
    </source>
</evidence>
<dbReference type="SUPFAM" id="SSF161098">
    <property type="entry name" value="MetI-like"/>
    <property type="match status" value="1"/>
</dbReference>
<keyword evidence="4" id="KW-0997">Cell inner membrane</keyword>
<evidence type="ECO:0000256" key="4">
    <source>
        <dbReference type="ARBA" id="ARBA00022519"/>
    </source>
</evidence>
<organism evidence="10 12">
    <name type="scientific">Budvicia aquatica</name>
    <dbReference type="NCBI Taxonomy" id="82979"/>
    <lineage>
        <taxon>Bacteria</taxon>
        <taxon>Pseudomonadati</taxon>
        <taxon>Pseudomonadota</taxon>
        <taxon>Gammaproteobacteria</taxon>
        <taxon>Enterobacterales</taxon>
        <taxon>Budviciaceae</taxon>
        <taxon>Budvicia</taxon>
    </lineage>
</organism>
<evidence type="ECO:0000256" key="5">
    <source>
        <dbReference type="ARBA" id="ARBA00022692"/>
    </source>
</evidence>
<evidence type="ECO:0000256" key="6">
    <source>
        <dbReference type="ARBA" id="ARBA00022989"/>
    </source>
</evidence>
<reference evidence="11 13" key="3">
    <citation type="submission" date="2019-03" db="EMBL/GenBank/DDBJ databases">
        <authorList>
            <consortium name="Pathogen Informatics"/>
        </authorList>
    </citation>
    <scope>NUCLEOTIDE SEQUENCE [LARGE SCALE GENOMIC DNA]</scope>
    <source>
        <strain evidence="11 13">NCTC12282</strain>
    </source>
</reference>
<evidence type="ECO:0000256" key="8">
    <source>
        <dbReference type="RuleBase" id="RU363032"/>
    </source>
</evidence>
<keyword evidence="2 8" id="KW-0813">Transport</keyword>
<dbReference type="GO" id="GO:0055085">
    <property type="term" value="P:transmembrane transport"/>
    <property type="evidence" value="ECO:0007669"/>
    <property type="project" value="InterPro"/>
</dbReference>
<dbReference type="InterPro" id="IPR050366">
    <property type="entry name" value="BP-dependent_transpt_permease"/>
</dbReference>
<dbReference type="PANTHER" id="PTHR43386">
    <property type="entry name" value="OLIGOPEPTIDE TRANSPORT SYSTEM PERMEASE PROTEIN APPC"/>
    <property type="match status" value="1"/>
</dbReference>
<gene>
    <name evidence="11" type="primary">nikC</name>
    <name evidence="10" type="ORF">CRN84_04850</name>
    <name evidence="11" type="ORF">NCTC12282_01653</name>
</gene>
<reference evidence="12" key="2">
    <citation type="submission" date="2017-09" db="EMBL/GenBank/DDBJ databases">
        <title>FDA dAtabase for Regulatory Grade micrObial Sequences (FDA-ARGOS): Supporting development and validation of Infectious Disease Dx tests.</title>
        <authorList>
            <person name="Minogue T."/>
            <person name="Wolcott M."/>
            <person name="Wasieloski L."/>
            <person name="Aguilar W."/>
            <person name="Moore D."/>
            <person name="Tallon L."/>
            <person name="Sadzewicz L."/>
            <person name="Ott S."/>
            <person name="Zhao X."/>
            <person name="Nagaraj S."/>
            <person name="Vavikolanu K."/>
            <person name="Aluvathingal J."/>
            <person name="Nadendla S."/>
            <person name="Sichtig H."/>
        </authorList>
    </citation>
    <scope>NUCLEOTIDE SEQUENCE [LARGE SCALE GENOMIC DNA]</scope>
    <source>
        <strain evidence="12">FDAARGOS_387</strain>
    </source>
</reference>
<accession>A0A2C6DBW7</accession>
<feature type="transmembrane region" description="Helical" evidence="8">
    <location>
        <begin position="105"/>
        <end position="127"/>
    </location>
</feature>
<sequence>MKGQANKSLIRLLITLSLLGTLLFLGIHSNQQEATLNLLARRSAPSAEFWFGTDNLGRDLWLRCLQGMMTSMQIGLITALISGLLALVIAIISQCGKVGDYLTRALIDTFIALPHLLLLILICFTFGGGKWGVILAVSLTHWPKLALILRSELLRIRQADYILLAQRTGSSHWQCCYKHFLPLLLPQLMVGALLIFPHAVLHSAGLSFLGFGLAPHEPSLGLLLSDALRYLSSGDWWLAFYPGLTLVILVLTIDQLARSLQRIWLRRSSCYS</sequence>
<keyword evidence="3" id="KW-1003">Cell membrane</keyword>
<dbReference type="CDD" id="cd06261">
    <property type="entry name" value="TM_PBP2"/>
    <property type="match status" value="1"/>
</dbReference>